<organism evidence="1">
    <name type="scientific">Tupanvirus soda lake</name>
    <dbReference type="NCBI Taxonomy" id="2126985"/>
    <lineage>
        <taxon>Viruses</taxon>
        <taxon>Varidnaviria</taxon>
        <taxon>Bamfordvirae</taxon>
        <taxon>Nucleocytoviricota</taxon>
        <taxon>Megaviricetes</taxon>
        <taxon>Imitervirales</taxon>
        <taxon>Mimiviridae</taxon>
        <taxon>Megamimivirinae</taxon>
        <taxon>Tupanvirus</taxon>
        <taxon>Tupanvirus salinum</taxon>
    </lineage>
</organism>
<proteinExistence type="predicted"/>
<reference evidence="1" key="2">
    <citation type="journal article" date="2018" name="Nat. Commun.">
        <title>Tailed giant Tupanvirus possesses the most complete translational apparatus of the known virosphere.</title>
        <authorList>
            <person name="Abrahao J."/>
            <person name="Silva L."/>
            <person name="Silva L.S."/>
            <person name="Khalil J.Y.B."/>
            <person name="Rodrigues R."/>
            <person name="Arantes T."/>
            <person name="Assis F."/>
            <person name="Boratto P."/>
            <person name="Andrade M."/>
            <person name="Kroon E.G."/>
            <person name="Ribeiro B."/>
            <person name="Bergier I."/>
            <person name="Seligmann H."/>
            <person name="Ghigo E."/>
            <person name="Colson P."/>
            <person name="Levasseur A."/>
            <person name="Kroemer G."/>
            <person name="Raoult D."/>
            <person name="La Scola B."/>
        </authorList>
    </citation>
    <scope>NUCLEOTIDE SEQUENCE [LARGE SCALE GENOMIC DNA]</scope>
    <source>
        <strain evidence="1">Soda lake</strain>
    </source>
</reference>
<dbReference type="RefSeq" id="YP_010781553.1">
    <property type="nucleotide sequence ID" value="NC_075039.1"/>
</dbReference>
<dbReference type="KEGG" id="vg:80518317"/>
<name>A0A6N1NL13_9VIRU</name>
<accession>A0A6N1NL13</accession>
<dbReference type="EMBL" id="KY523104">
    <property type="protein sequence ID" value="QKU34900.1"/>
    <property type="molecule type" value="Genomic_DNA"/>
</dbReference>
<protein>
    <submittedName>
        <fullName evidence="1">Putative orfan</fullName>
    </submittedName>
</protein>
<dbReference type="GeneID" id="80518317"/>
<reference evidence="1" key="1">
    <citation type="submission" date="2017-01" db="EMBL/GenBank/DDBJ databases">
        <authorList>
            <person name="Assis F.L."/>
            <person name="Abrahao J.S."/>
            <person name="Silva L."/>
            <person name="Khalil J.B."/>
            <person name="Rodrigues R."/>
            <person name="Silva L.S."/>
            <person name="Arantes T."/>
            <person name="Boratto P."/>
            <person name="Andrade M."/>
            <person name="Kroon E.G."/>
            <person name="Ribeiro B."/>
            <person name="Bergier I."/>
            <person name="Seligmann H."/>
            <person name="Ghigo E."/>
            <person name="Colson P."/>
            <person name="Levasseur A."/>
            <person name="Raoult D."/>
            <person name="Scola B.L."/>
        </authorList>
    </citation>
    <scope>NUCLEOTIDE SEQUENCE</scope>
    <source>
        <strain evidence="1">Soda lake</strain>
    </source>
</reference>
<evidence type="ECO:0000313" key="1">
    <source>
        <dbReference type="EMBL" id="QKU34900.1"/>
    </source>
</evidence>
<sequence>MFNKLSNIKTDFFILIMSVVEIVTAFKKLKLDVIHLIFRKRMFTCAKILYNYIDYSTTMYGYFVKEFIDKSCKTKYTSYSREDAIKEILSQTSPCIKIYYENDVNSFVATKFLTDFCKTDIENIMKAFSFVNGIKHFKTYEYNAYCVFETKEVKKIFDMILIMLLGKIFCMISVCQKIAIEEKIYFKTTLKNMRFLTIELEKFICKFGVRDIKEEELKHFSESKKKIFMNVYNKYKEKLELLFVDEEKTRADFKNNPEIFAILCDNNKLNAIAKDKNYEKTRMTNIYGSLFSLKNFFYIMHLQESNGCHEQIPDLKIKIHNIEAYVAIEI</sequence>